<feature type="region of interest" description="Disordered" evidence="5">
    <location>
        <begin position="275"/>
        <end position="294"/>
    </location>
</feature>
<feature type="transmembrane region" description="Helical" evidence="6">
    <location>
        <begin position="801"/>
        <end position="819"/>
    </location>
</feature>
<dbReference type="EMBL" id="JAATIQ010000245">
    <property type="protein sequence ID" value="KAF4367722.1"/>
    <property type="molecule type" value="Genomic_DNA"/>
</dbReference>
<sequence length="1182" mass="128376">MGQSKEKLEGFFNNRWLVFVAAMWLQSTAGIGYLFGSISPVIKSSLNYNQRQLARLGVAKDLGDSVGFFAGSLSEILPMWAALLVGAFKNLFGYGWVWLIVTGKAPVLPLWAICVLIFIGTNGETYFNTASLVSCVQNFPKSRGPVVGILKGFAGLSGAILTQIYTMIHSPDKASIVFMVAVAPTMVTIALMFIVRPVGGHKQVRASDGTSFTLIYSVCILLAAYLLGVMLVQDLVDVSHTVIIIFTAILFIILLVPIVIPVSLSLSSEKDPEEEAFLAQPQKEEPEAGSTSDSEVILSELEDEKPKEVDLLPRSERQKRIAQLQTKLLQAAAEGAVRIKRRGPRRGENFTLMQALIKADFWLIFVSLMLGSGTGLTVIDNLGQLSQSLSYDNTHIFVSMISIWNFLGRVAGGYFSEIVVRDYAYPRPVVMAIAQLVMSIGYLYVAFALPGALYVGTVLIGTGYGFHWAIVPATASELFGLKNFGALYNFLTMANPAGCLVFSGLIAGPLYDREAEKQARGQHLQQHIAGSILSSFLGVDEAQACVGSVCFFLTLVILCCFSVLGFVLSMILVHRTKAVYSQLYGNFRSGQPEKLRGFTNNRWLVFVAAMWLQSAAGIGYLFGSISPVIKSSLNYNQRQLARLGVAKDLGDSVGFFAGSLSEMLPMWAALLVGALKNFFGYGWVWLIVTGRAPVLPLWAICVLIFIGTNGETYFNTASLVSCVQNFPKSRGPVVGILKGFAGLSGAILTQIYTMIHSPDKASIVFMVAVGPTLVGIALMFIVRPVGGHKQVRASDGTSFTIIYSVCILVAAYLLGVMLVQDLVDVSHKVIIIFTVILFIILLAPIVIPVWLSFSPDSRVPEEEALLARPKKEGTDSGATSDSEAILSELEDEKPKEVDLLPRSERQKRIAQLQTKLLQAAAEGAVRIKRRRGPHRGENFTLTQAIIKADFWLIFVSLMLGSGTGLTVIDNLGQLSQSLNYDNTHIFVSMISIWNFLGRVAGGYFSEIVVRDYAYPRPVVMAMAQFAMAFGHLYVAFALPGALYVGTIVIGAGYGFHWAIVPATASELFGLKSFGALYNFLTMANPAGCLVFSSLIAGPLYDREAEKQAHGRNLQQQFIGSIFSGVLGPNDPPACEGSVCFFTTLVILSGFCILGVALSMILVYRTKAVYTHLYGNSRSAPVS</sequence>
<dbReference type="Pfam" id="PF06813">
    <property type="entry name" value="Nodulin-like"/>
    <property type="match status" value="2"/>
</dbReference>
<protein>
    <recommendedName>
        <fullName evidence="11">Nodulin-like domain-containing protein</fullName>
    </recommendedName>
</protein>
<gene>
    <name evidence="9" type="ORF">G4B88_001474</name>
</gene>
<feature type="transmembrane region" description="Helical" evidence="6">
    <location>
        <begin position="762"/>
        <end position="781"/>
    </location>
</feature>
<evidence type="ECO:0000256" key="5">
    <source>
        <dbReference type="SAM" id="MobiDB-lite"/>
    </source>
</evidence>
<evidence type="ECO:0000256" key="4">
    <source>
        <dbReference type="ARBA" id="ARBA00023136"/>
    </source>
</evidence>
<feature type="transmembrane region" description="Helical" evidence="6">
    <location>
        <begin position="695"/>
        <end position="714"/>
    </location>
</feature>
<feature type="transmembrane region" description="Helical" evidence="6">
    <location>
        <begin position="174"/>
        <end position="194"/>
    </location>
</feature>
<dbReference type="InterPro" id="IPR036259">
    <property type="entry name" value="MFS_trans_sf"/>
</dbReference>
<feature type="transmembrane region" description="Helical" evidence="6">
    <location>
        <begin position="1076"/>
        <end position="1096"/>
    </location>
</feature>
<evidence type="ECO:0000256" key="3">
    <source>
        <dbReference type="ARBA" id="ARBA00022989"/>
    </source>
</evidence>
<feature type="transmembrane region" description="Helical" evidence="6">
    <location>
        <begin position="1140"/>
        <end position="1163"/>
    </location>
</feature>
<dbReference type="PANTHER" id="PTHR21576:SF73">
    <property type="entry name" value="F1C9.29 PROTEIN-RELATED"/>
    <property type="match status" value="1"/>
</dbReference>
<evidence type="ECO:0000256" key="1">
    <source>
        <dbReference type="ARBA" id="ARBA00004141"/>
    </source>
</evidence>
<evidence type="ECO:0000313" key="9">
    <source>
        <dbReference type="EMBL" id="KAF4367722.1"/>
    </source>
</evidence>
<dbReference type="Proteomes" id="UP000583929">
    <property type="component" value="Unassembled WGS sequence"/>
</dbReference>
<feature type="transmembrane region" description="Helical" evidence="6">
    <location>
        <begin position="950"/>
        <end position="968"/>
    </location>
</feature>
<feature type="transmembrane region" description="Helical" evidence="6">
    <location>
        <begin position="453"/>
        <end position="475"/>
    </location>
</feature>
<feature type="transmembrane region" description="Helical" evidence="6">
    <location>
        <begin position="666"/>
        <end position="688"/>
    </location>
</feature>
<reference evidence="9 10" key="1">
    <citation type="journal article" date="2020" name="bioRxiv">
        <title>Sequence and annotation of 42 cannabis genomes reveals extensive copy number variation in cannabinoid synthesis and pathogen resistance genes.</title>
        <authorList>
            <person name="Mckernan K.J."/>
            <person name="Helbert Y."/>
            <person name="Kane L.T."/>
            <person name="Ebling H."/>
            <person name="Zhang L."/>
            <person name="Liu B."/>
            <person name="Eaton Z."/>
            <person name="Mclaughlin S."/>
            <person name="Kingan S."/>
            <person name="Baybayan P."/>
            <person name="Concepcion G."/>
            <person name="Jordan M."/>
            <person name="Riva A."/>
            <person name="Barbazuk W."/>
            <person name="Harkins T."/>
        </authorList>
    </citation>
    <scope>NUCLEOTIDE SEQUENCE [LARGE SCALE GENOMIC DNA]</scope>
    <source>
        <strain evidence="10">cv. Jamaican Lion 4</strain>
        <tissue evidence="9">Leaf</tissue>
    </source>
</reference>
<name>A0A7J6FAL6_CANSA</name>
<feature type="transmembrane region" description="Helical" evidence="6">
    <location>
        <begin position="1018"/>
        <end position="1036"/>
    </location>
</feature>
<keyword evidence="2 6" id="KW-0812">Transmembrane</keyword>
<feature type="transmembrane region" description="Helical" evidence="6">
    <location>
        <begin position="148"/>
        <end position="168"/>
    </location>
</feature>
<organism evidence="9 10">
    <name type="scientific">Cannabis sativa</name>
    <name type="common">Hemp</name>
    <name type="synonym">Marijuana</name>
    <dbReference type="NCBI Taxonomy" id="3483"/>
    <lineage>
        <taxon>Eukaryota</taxon>
        <taxon>Viridiplantae</taxon>
        <taxon>Streptophyta</taxon>
        <taxon>Embryophyta</taxon>
        <taxon>Tracheophyta</taxon>
        <taxon>Spermatophyta</taxon>
        <taxon>Magnoliopsida</taxon>
        <taxon>eudicotyledons</taxon>
        <taxon>Gunneridae</taxon>
        <taxon>Pentapetalae</taxon>
        <taxon>rosids</taxon>
        <taxon>fabids</taxon>
        <taxon>Rosales</taxon>
        <taxon>Cannabaceae</taxon>
        <taxon>Cannabis</taxon>
    </lineage>
</organism>
<feature type="transmembrane region" description="Helical" evidence="6">
    <location>
        <begin position="546"/>
        <end position="573"/>
    </location>
</feature>
<feature type="transmembrane region" description="Helical" evidence="6">
    <location>
        <begin position="238"/>
        <end position="260"/>
    </location>
</feature>
<feature type="transmembrane region" description="Helical" evidence="6">
    <location>
        <begin position="428"/>
        <end position="447"/>
    </location>
</feature>
<evidence type="ECO:0000256" key="2">
    <source>
        <dbReference type="ARBA" id="ARBA00022692"/>
    </source>
</evidence>
<evidence type="ECO:0008006" key="11">
    <source>
        <dbReference type="Google" id="ProtNLM"/>
    </source>
</evidence>
<dbReference type="SUPFAM" id="SSF103473">
    <property type="entry name" value="MFS general substrate transporter"/>
    <property type="match status" value="4"/>
</dbReference>
<feature type="transmembrane region" description="Helical" evidence="6">
    <location>
        <begin position="1042"/>
        <end position="1064"/>
    </location>
</feature>
<evidence type="ECO:0000256" key="6">
    <source>
        <dbReference type="SAM" id="Phobius"/>
    </source>
</evidence>
<proteinExistence type="predicted"/>
<feature type="transmembrane region" description="Helical" evidence="6">
    <location>
        <begin position="107"/>
        <end position="127"/>
    </location>
</feature>
<feature type="domain" description="Nodulin-like" evidence="7">
    <location>
        <begin position="15"/>
        <end position="262"/>
    </location>
</feature>
<comment type="caution">
    <text evidence="9">The sequence shown here is derived from an EMBL/GenBank/DDBJ whole genome shotgun (WGS) entry which is preliminary data.</text>
</comment>
<evidence type="ECO:0000259" key="8">
    <source>
        <dbReference type="Pfam" id="PF23262"/>
    </source>
</evidence>
<evidence type="ECO:0000259" key="7">
    <source>
        <dbReference type="Pfam" id="PF06813"/>
    </source>
</evidence>
<keyword evidence="10" id="KW-1185">Reference proteome</keyword>
<feature type="transmembrane region" description="Helical" evidence="6">
    <location>
        <begin position="396"/>
        <end position="416"/>
    </location>
</feature>
<dbReference type="InterPro" id="IPR056555">
    <property type="entry name" value="NFD4_C"/>
</dbReference>
<dbReference type="Gene3D" id="1.20.1250.20">
    <property type="entry name" value="MFS general substrate transporter like domains"/>
    <property type="match status" value="2"/>
</dbReference>
<feature type="transmembrane region" description="Helical" evidence="6">
    <location>
        <begin position="16"/>
        <end position="36"/>
    </location>
</feature>
<feature type="domain" description="NFD4 C-terminal" evidence="8">
    <location>
        <begin position="356"/>
        <end position="522"/>
    </location>
</feature>
<feature type="transmembrane region" description="Helical" evidence="6">
    <location>
        <begin position="487"/>
        <end position="511"/>
    </location>
</feature>
<dbReference type="AlphaFoldDB" id="A0A7J6FAL6"/>
<feature type="transmembrane region" description="Helical" evidence="6">
    <location>
        <begin position="355"/>
        <end position="376"/>
    </location>
</feature>
<dbReference type="PANTHER" id="PTHR21576">
    <property type="entry name" value="UNCHARACTERIZED NODULIN-LIKE PROTEIN"/>
    <property type="match status" value="1"/>
</dbReference>
<dbReference type="Pfam" id="PF23262">
    <property type="entry name" value="NFD4_C"/>
    <property type="match status" value="2"/>
</dbReference>
<comment type="subcellular location">
    <subcellularLocation>
        <location evidence="1">Membrane</location>
        <topology evidence="1">Multi-pass membrane protein</topology>
    </subcellularLocation>
</comment>
<keyword evidence="3 6" id="KW-1133">Transmembrane helix</keyword>
<keyword evidence="4 6" id="KW-0472">Membrane</keyword>
<feature type="domain" description="NFD4 C-terminal" evidence="8">
    <location>
        <begin position="946"/>
        <end position="1111"/>
    </location>
</feature>
<feature type="transmembrane region" description="Helical" evidence="6">
    <location>
        <begin position="831"/>
        <end position="851"/>
    </location>
</feature>
<feature type="transmembrane region" description="Helical" evidence="6">
    <location>
        <begin position="214"/>
        <end position="232"/>
    </location>
</feature>
<evidence type="ECO:0000313" key="10">
    <source>
        <dbReference type="Proteomes" id="UP000583929"/>
    </source>
</evidence>
<accession>A0A7J6FAL6</accession>
<feature type="domain" description="Nodulin-like" evidence="7">
    <location>
        <begin position="602"/>
        <end position="849"/>
    </location>
</feature>
<dbReference type="InterPro" id="IPR010658">
    <property type="entry name" value="Nodulin-like"/>
</dbReference>
<dbReference type="CDD" id="cd17354">
    <property type="entry name" value="MFS_Mch1p_like"/>
    <property type="match status" value="2"/>
</dbReference>
<dbReference type="GO" id="GO:0016020">
    <property type="term" value="C:membrane"/>
    <property type="evidence" value="ECO:0007669"/>
    <property type="project" value="UniProtKB-SubCell"/>
</dbReference>
<feature type="transmembrane region" description="Helical" evidence="6">
    <location>
        <begin position="603"/>
        <end position="623"/>
    </location>
</feature>